<protein>
    <submittedName>
        <fullName evidence="5">DNA-binding transcriptional regulator, FadR family</fullName>
    </submittedName>
</protein>
<dbReference type="PANTHER" id="PTHR43537">
    <property type="entry name" value="TRANSCRIPTIONAL REGULATOR, GNTR FAMILY"/>
    <property type="match status" value="1"/>
</dbReference>
<dbReference type="Gene3D" id="1.10.10.10">
    <property type="entry name" value="Winged helix-like DNA-binding domain superfamily/Winged helix DNA-binding domain"/>
    <property type="match status" value="1"/>
</dbReference>
<evidence type="ECO:0000256" key="3">
    <source>
        <dbReference type="ARBA" id="ARBA00023163"/>
    </source>
</evidence>
<dbReference type="PROSITE" id="PS50949">
    <property type="entry name" value="HTH_GNTR"/>
    <property type="match status" value="1"/>
</dbReference>
<dbReference type="EMBL" id="FUWO01000009">
    <property type="protein sequence ID" value="SJZ57782.1"/>
    <property type="molecule type" value="Genomic_DNA"/>
</dbReference>
<dbReference type="GO" id="GO:0003677">
    <property type="term" value="F:DNA binding"/>
    <property type="evidence" value="ECO:0007669"/>
    <property type="project" value="UniProtKB-KW"/>
</dbReference>
<name>A0A1T4LSU9_9LACT</name>
<dbReference type="CDD" id="cd07377">
    <property type="entry name" value="WHTH_GntR"/>
    <property type="match status" value="1"/>
</dbReference>
<accession>A0A1T4LSU9</accession>
<dbReference type="Pfam" id="PF00392">
    <property type="entry name" value="GntR"/>
    <property type="match status" value="1"/>
</dbReference>
<dbReference type="Gene3D" id="1.20.120.530">
    <property type="entry name" value="GntR ligand-binding domain-like"/>
    <property type="match status" value="1"/>
</dbReference>
<keyword evidence="1" id="KW-0805">Transcription regulation</keyword>
<evidence type="ECO:0000256" key="1">
    <source>
        <dbReference type="ARBA" id="ARBA00023015"/>
    </source>
</evidence>
<gene>
    <name evidence="5" type="ORF">SAMN02746011_01191</name>
</gene>
<dbReference type="GO" id="GO:0003700">
    <property type="term" value="F:DNA-binding transcription factor activity"/>
    <property type="evidence" value="ECO:0007669"/>
    <property type="project" value="InterPro"/>
</dbReference>
<dbReference type="SMART" id="SM00895">
    <property type="entry name" value="FCD"/>
    <property type="match status" value="1"/>
</dbReference>
<organism evidence="5 6">
    <name type="scientific">Globicatella sulfidifaciens DSM 15739</name>
    <dbReference type="NCBI Taxonomy" id="1121925"/>
    <lineage>
        <taxon>Bacteria</taxon>
        <taxon>Bacillati</taxon>
        <taxon>Bacillota</taxon>
        <taxon>Bacilli</taxon>
        <taxon>Lactobacillales</taxon>
        <taxon>Aerococcaceae</taxon>
        <taxon>Globicatella</taxon>
    </lineage>
</organism>
<evidence type="ECO:0000313" key="5">
    <source>
        <dbReference type="EMBL" id="SJZ57782.1"/>
    </source>
</evidence>
<feature type="domain" description="HTH gntR-type" evidence="4">
    <location>
        <begin position="16"/>
        <end position="84"/>
    </location>
</feature>
<dbReference type="SUPFAM" id="SSF46785">
    <property type="entry name" value="Winged helix' DNA-binding domain"/>
    <property type="match status" value="1"/>
</dbReference>
<dbReference type="AlphaFoldDB" id="A0A1T4LSU9"/>
<keyword evidence="3" id="KW-0804">Transcription</keyword>
<dbReference type="Pfam" id="PF07729">
    <property type="entry name" value="FCD"/>
    <property type="match status" value="1"/>
</dbReference>
<dbReference type="SUPFAM" id="SSF48008">
    <property type="entry name" value="GntR ligand-binding domain-like"/>
    <property type="match status" value="1"/>
</dbReference>
<dbReference type="InterPro" id="IPR011711">
    <property type="entry name" value="GntR_C"/>
</dbReference>
<dbReference type="STRING" id="1121925.SAMN02746011_01191"/>
<dbReference type="InterPro" id="IPR000524">
    <property type="entry name" value="Tscrpt_reg_HTH_GntR"/>
</dbReference>
<reference evidence="6" key="1">
    <citation type="submission" date="2017-02" db="EMBL/GenBank/DDBJ databases">
        <authorList>
            <person name="Varghese N."/>
            <person name="Submissions S."/>
        </authorList>
    </citation>
    <scope>NUCLEOTIDE SEQUENCE [LARGE SCALE GENOMIC DNA]</scope>
    <source>
        <strain evidence="6">DSM 15739</strain>
    </source>
</reference>
<proteinExistence type="predicted"/>
<dbReference type="Proteomes" id="UP000189941">
    <property type="component" value="Unassembled WGS sequence"/>
</dbReference>
<keyword evidence="6" id="KW-1185">Reference proteome</keyword>
<evidence type="ECO:0000313" key="6">
    <source>
        <dbReference type="Proteomes" id="UP000189941"/>
    </source>
</evidence>
<dbReference type="PRINTS" id="PR00035">
    <property type="entry name" value="HTHGNTR"/>
</dbReference>
<dbReference type="InterPro" id="IPR036388">
    <property type="entry name" value="WH-like_DNA-bd_sf"/>
</dbReference>
<dbReference type="InterPro" id="IPR036390">
    <property type="entry name" value="WH_DNA-bd_sf"/>
</dbReference>
<dbReference type="InterPro" id="IPR008920">
    <property type="entry name" value="TF_FadR/GntR_C"/>
</dbReference>
<keyword evidence="2 5" id="KW-0238">DNA-binding</keyword>
<sequence length="237" mass="27221">MNVVELEDERGDDMKKSLADITAQRLMDYFQEQAFEIGDKLPNEYTLAQGLEVGRSTLREAIRMLVSRNIVEVRQGSGTYIKNLVDTSDSPLSFEDVEDYLKLTRDLFEVRFLLEPRMASLAANHCTDEEIEILEKLMLATEAEIRKHKEDSKHRELDIQFHTAIAEASGNLAMQQLIPIIIQSINLYDDYFTSDAIMDQTIRAHRNIFKAIQDRNPSAAYDAMVIHLSHNRISLED</sequence>
<dbReference type="SMART" id="SM00345">
    <property type="entry name" value="HTH_GNTR"/>
    <property type="match status" value="1"/>
</dbReference>
<evidence type="ECO:0000259" key="4">
    <source>
        <dbReference type="PROSITE" id="PS50949"/>
    </source>
</evidence>
<evidence type="ECO:0000256" key="2">
    <source>
        <dbReference type="ARBA" id="ARBA00023125"/>
    </source>
</evidence>
<dbReference type="PANTHER" id="PTHR43537:SF5">
    <property type="entry name" value="UXU OPERON TRANSCRIPTIONAL REGULATOR"/>
    <property type="match status" value="1"/>
</dbReference>